<name>A0A6B3L9J1_9BACT</name>
<evidence type="ECO:0000259" key="2">
    <source>
        <dbReference type="Pfam" id="PF02272"/>
    </source>
</evidence>
<gene>
    <name evidence="3" type="ORF">G3M56_009735</name>
</gene>
<protein>
    <submittedName>
        <fullName evidence="3">DHH family phosphoesterase</fullName>
    </submittedName>
</protein>
<dbReference type="SUPFAM" id="SSF64182">
    <property type="entry name" value="DHH phosphoesterases"/>
    <property type="match status" value="1"/>
</dbReference>
<dbReference type="AlphaFoldDB" id="A0A6B3L9J1"/>
<reference evidence="3 4" key="1">
    <citation type="submission" date="2020-12" db="EMBL/GenBank/DDBJ databases">
        <title>Sulforoseuscoccus oceanibium gen. nov., sp. nov., a representative of the phylum Verrucomicrobia with special cytoplasmic membrane, and proposal of Sulforoseuscoccusaceae fam. nov.</title>
        <authorList>
            <person name="Xi F."/>
        </authorList>
    </citation>
    <scope>NUCLEOTIDE SEQUENCE [LARGE SCALE GENOMIC DNA]</scope>
    <source>
        <strain evidence="3 4">T37</strain>
    </source>
</reference>
<dbReference type="InterPro" id="IPR003156">
    <property type="entry name" value="DHHA1_dom"/>
</dbReference>
<dbReference type="GO" id="GO:0003676">
    <property type="term" value="F:nucleic acid binding"/>
    <property type="evidence" value="ECO:0007669"/>
    <property type="project" value="InterPro"/>
</dbReference>
<proteinExistence type="predicted"/>
<accession>A0A6B3L9J1</accession>
<dbReference type="PANTHER" id="PTHR47618:SF1">
    <property type="entry name" value="BIFUNCTIONAL OLIGORIBONUCLEASE AND PAP PHOSPHATASE NRNA"/>
    <property type="match status" value="1"/>
</dbReference>
<dbReference type="Proteomes" id="UP000475117">
    <property type="component" value="Chromosome"/>
</dbReference>
<dbReference type="PANTHER" id="PTHR47618">
    <property type="entry name" value="BIFUNCTIONAL OLIGORIBONUCLEASE AND PAP PHOSPHATASE NRNA"/>
    <property type="match status" value="1"/>
</dbReference>
<dbReference type="KEGG" id="soa:G3M56_009735"/>
<dbReference type="Pfam" id="PF02272">
    <property type="entry name" value="DHHA1"/>
    <property type="match status" value="1"/>
</dbReference>
<dbReference type="EMBL" id="CP066776">
    <property type="protein sequence ID" value="QQL44174.1"/>
    <property type="molecule type" value="Genomic_DNA"/>
</dbReference>
<sequence>MSDSVELLYKQIGDVLKERDGFLLSAHVRPDGDAIGSVLGLGLALEAMGKRVLMVSEDGVPASLEFLKGSDKVVHVPDVTPEMLEGLEVMVALDTATQPRLGEGVNALFVDKGMQVINIDHHISNPAYGDINLIDSHSPATGQIVYDLLKSQGLGVPAGSRDALFVAISTDTGSFQFPSTTARTFEVVAAMTRDGLNIGEISSLTYHRQPLRKVRLLQDLLNCLELSSGDRVASWSLLNSTKERLELLPDDSEDLIDHIRSIDSVVVAVFFEELPDGKIRVSSRSKDPKVNVCNVCLKFGGGGHAMAAGARMAGPIEEARTKFLAAVDDELAAASNS</sequence>
<dbReference type="Gene3D" id="3.10.310.30">
    <property type="match status" value="1"/>
</dbReference>
<dbReference type="InterPro" id="IPR038763">
    <property type="entry name" value="DHH_sf"/>
</dbReference>
<organism evidence="3 4">
    <name type="scientific">Sulfuriroseicoccus oceanibius</name>
    <dbReference type="NCBI Taxonomy" id="2707525"/>
    <lineage>
        <taxon>Bacteria</taxon>
        <taxon>Pseudomonadati</taxon>
        <taxon>Verrucomicrobiota</taxon>
        <taxon>Verrucomicrobiia</taxon>
        <taxon>Verrucomicrobiales</taxon>
        <taxon>Verrucomicrobiaceae</taxon>
        <taxon>Sulfuriroseicoccus</taxon>
    </lineage>
</organism>
<evidence type="ECO:0000259" key="1">
    <source>
        <dbReference type="Pfam" id="PF01368"/>
    </source>
</evidence>
<evidence type="ECO:0000313" key="4">
    <source>
        <dbReference type="Proteomes" id="UP000475117"/>
    </source>
</evidence>
<dbReference type="Pfam" id="PF01368">
    <property type="entry name" value="DHH"/>
    <property type="match status" value="1"/>
</dbReference>
<dbReference type="RefSeq" id="WP_164362473.1">
    <property type="nucleotide sequence ID" value="NZ_CP066776.1"/>
</dbReference>
<feature type="domain" description="DDH" evidence="1">
    <location>
        <begin position="25"/>
        <end position="150"/>
    </location>
</feature>
<dbReference type="InterPro" id="IPR001667">
    <property type="entry name" value="DDH_dom"/>
</dbReference>
<keyword evidence="4" id="KW-1185">Reference proteome</keyword>
<dbReference type="Gene3D" id="3.90.1640.10">
    <property type="entry name" value="inorganic pyrophosphatase (n-terminal core)"/>
    <property type="match status" value="1"/>
</dbReference>
<feature type="domain" description="DHHA1" evidence="2">
    <location>
        <begin position="249"/>
        <end position="332"/>
    </location>
</feature>
<evidence type="ECO:0000313" key="3">
    <source>
        <dbReference type="EMBL" id="QQL44174.1"/>
    </source>
</evidence>
<dbReference type="InterPro" id="IPR051319">
    <property type="entry name" value="Oligoribo/pAp-PDE_c-di-AMP_PDE"/>
</dbReference>